<feature type="domain" description="NADP-dependent oxidoreductase" evidence="2">
    <location>
        <begin position="4"/>
        <end position="130"/>
    </location>
</feature>
<evidence type="ECO:0000256" key="1">
    <source>
        <dbReference type="ARBA" id="ARBA00023002"/>
    </source>
</evidence>
<comment type="caution">
    <text evidence="3">The sequence shown here is derived from an EMBL/GenBank/DDBJ whole genome shotgun (WGS) entry which is preliminary data.</text>
</comment>
<dbReference type="EMBL" id="MVBO01000123">
    <property type="protein sequence ID" value="OZJ02813.1"/>
    <property type="molecule type" value="Genomic_DNA"/>
</dbReference>
<gene>
    <name evidence="3" type="ORF">BZG36_05220</name>
</gene>
<reference evidence="3 4" key="1">
    <citation type="journal article" date="2017" name="Mycologia">
        <title>Bifiguratus adelaidae, gen. et sp. nov., a new member of Mucoromycotina in endophytic and soil-dwelling habitats.</title>
        <authorList>
            <person name="Torres-Cruz T.J."/>
            <person name="Billingsley Tobias T.L."/>
            <person name="Almatruk M."/>
            <person name="Hesse C."/>
            <person name="Kuske C.R."/>
            <person name="Desiro A."/>
            <person name="Benucci G.M."/>
            <person name="Bonito G."/>
            <person name="Stajich J.E."/>
            <person name="Dunlap C."/>
            <person name="Arnold A.E."/>
            <person name="Porras-Alfaro A."/>
        </authorList>
    </citation>
    <scope>NUCLEOTIDE SEQUENCE [LARGE SCALE GENOMIC DNA]</scope>
    <source>
        <strain evidence="3 4">AZ0501</strain>
    </source>
</reference>
<evidence type="ECO:0000259" key="2">
    <source>
        <dbReference type="Pfam" id="PF00248"/>
    </source>
</evidence>
<accession>A0A261XWS6</accession>
<dbReference type="InterPro" id="IPR023210">
    <property type="entry name" value="NADP_OxRdtase_dom"/>
</dbReference>
<dbReference type="GO" id="GO:0016491">
    <property type="term" value="F:oxidoreductase activity"/>
    <property type="evidence" value="ECO:0007669"/>
    <property type="project" value="UniProtKB-KW"/>
</dbReference>
<dbReference type="Gene3D" id="3.20.20.100">
    <property type="entry name" value="NADP-dependent oxidoreductase domain"/>
    <property type="match status" value="1"/>
</dbReference>
<dbReference type="InterPro" id="IPR050791">
    <property type="entry name" value="Aldo-Keto_reductase"/>
</dbReference>
<dbReference type="InterPro" id="IPR036812">
    <property type="entry name" value="NAD(P)_OxRdtase_dom_sf"/>
</dbReference>
<evidence type="ECO:0000313" key="3">
    <source>
        <dbReference type="EMBL" id="OZJ02813.1"/>
    </source>
</evidence>
<sequence>MFTRDILSNGVYDTCRELGIPVVAYSPLGRGVLTGQIQTVDAFPEGDIRRQFDRFQEENLRHNVQLVQKLEPIAKAKHCTVAQLSLAWVLSHEGVIIIPGATKINRIEENAGSGRVSLSAQDLAEIKSILDAFEVKGGRYNAASAAYLEG</sequence>
<protein>
    <recommendedName>
        <fullName evidence="2">NADP-dependent oxidoreductase domain-containing protein</fullName>
    </recommendedName>
</protein>
<keyword evidence="1" id="KW-0560">Oxidoreductase</keyword>
<organism evidence="3 4">
    <name type="scientific">Bifiguratus adelaidae</name>
    <dbReference type="NCBI Taxonomy" id="1938954"/>
    <lineage>
        <taxon>Eukaryota</taxon>
        <taxon>Fungi</taxon>
        <taxon>Fungi incertae sedis</taxon>
        <taxon>Mucoromycota</taxon>
        <taxon>Mucoromycotina</taxon>
        <taxon>Endogonomycetes</taxon>
        <taxon>Endogonales</taxon>
        <taxon>Endogonales incertae sedis</taxon>
        <taxon>Bifiguratus</taxon>
    </lineage>
</organism>
<dbReference type="Pfam" id="PF00248">
    <property type="entry name" value="Aldo_ket_red"/>
    <property type="match status" value="1"/>
</dbReference>
<dbReference type="PANTHER" id="PTHR43625:SF78">
    <property type="entry name" value="PYRIDOXAL REDUCTASE-RELATED"/>
    <property type="match status" value="1"/>
</dbReference>
<dbReference type="PANTHER" id="PTHR43625">
    <property type="entry name" value="AFLATOXIN B1 ALDEHYDE REDUCTASE"/>
    <property type="match status" value="1"/>
</dbReference>
<proteinExistence type="predicted"/>
<dbReference type="Proteomes" id="UP000242875">
    <property type="component" value="Unassembled WGS sequence"/>
</dbReference>
<name>A0A261XWS6_9FUNG</name>
<dbReference type="AlphaFoldDB" id="A0A261XWS6"/>
<dbReference type="GO" id="GO:0005737">
    <property type="term" value="C:cytoplasm"/>
    <property type="evidence" value="ECO:0007669"/>
    <property type="project" value="TreeGrafter"/>
</dbReference>
<dbReference type="SUPFAM" id="SSF51430">
    <property type="entry name" value="NAD(P)-linked oxidoreductase"/>
    <property type="match status" value="1"/>
</dbReference>
<dbReference type="OrthoDB" id="37537at2759"/>
<evidence type="ECO:0000313" key="4">
    <source>
        <dbReference type="Proteomes" id="UP000242875"/>
    </source>
</evidence>
<keyword evidence="4" id="KW-1185">Reference proteome</keyword>